<evidence type="ECO:0000313" key="1">
    <source>
        <dbReference type="EMBL" id="SVC97666.1"/>
    </source>
</evidence>
<dbReference type="EMBL" id="UINC01122073">
    <property type="protein sequence ID" value="SVC97666.1"/>
    <property type="molecule type" value="Genomic_DNA"/>
</dbReference>
<organism evidence="1">
    <name type="scientific">marine metagenome</name>
    <dbReference type="NCBI Taxonomy" id="408172"/>
    <lineage>
        <taxon>unclassified sequences</taxon>
        <taxon>metagenomes</taxon>
        <taxon>ecological metagenomes</taxon>
    </lineage>
</organism>
<protein>
    <submittedName>
        <fullName evidence="1">Uncharacterized protein</fullName>
    </submittedName>
</protein>
<proteinExistence type="predicted"/>
<feature type="non-terminal residue" evidence="1">
    <location>
        <position position="1"/>
    </location>
</feature>
<name>A0A382RJ66_9ZZZZ</name>
<reference evidence="1" key="1">
    <citation type="submission" date="2018-05" db="EMBL/GenBank/DDBJ databases">
        <authorList>
            <person name="Lanie J.A."/>
            <person name="Ng W.-L."/>
            <person name="Kazmierczak K.M."/>
            <person name="Andrzejewski T.M."/>
            <person name="Davidsen T.M."/>
            <person name="Wayne K.J."/>
            <person name="Tettelin H."/>
            <person name="Glass J.I."/>
            <person name="Rusch D."/>
            <person name="Podicherti R."/>
            <person name="Tsui H.-C.T."/>
            <person name="Winkler M.E."/>
        </authorList>
    </citation>
    <scope>NUCLEOTIDE SEQUENCE</scope>
</reference>
<sequence>VSQDTLVDVIVHESLESLSSSEVVMLYEYAASSLAAVTAVLETAGASLVFATAMVNVSVTEPPLPSLAVMTTLCEPTLASAGVPLSAPAVQVSHDGTVVQARVIVSPESTSLAVVVYEYAASSVAEVTAVLVIVGASLVLATVIVNESVAVAPATSLAVMTTLCEPTSSLSGVPLSAPAVQVSHAGTVVQDRVTVSPTSTSLAVVVYEYALSSSTDVTAVLEIVGASLVLATTMVKVSVSVRPAASATVTVTLCEPTSPLAGVPERVAVLAPAVWAIVSHDTVEDDIVHVSLESLSSSEVVMLYEYRASSSTAVPPVLVM</sequence>
<accession>A0A382RJ66</accession>
<gene>
    <name evidence="1" type="ORF">METZ01_LOCUS350520</name>
</gene>
<dbReference type="AlphaFoldDB" id="A0A382RJ66"/>
<feature type="non-terminal residue" evidence="1">
    <location>
        <position position="320"/>
    </location>
</feature>